<dbReference type="EMBL" id="UINC01212535">
    <property type="protein sequence ID" value="SVE36906.1"/>
    <property type="molecule type" value="Genomic_DNA"/>
</dbReference>
<name>A0A383CX35_9ZZZZ</name>
<feature type="non-terminal residue" evidence="1">
    <location>
        <position position="1"/>
    </location>
</feature>
<dbReference type="AlphaFoldDB" id="A0A383CX35"/>
<proteinExistence type="predicted"/>
<organism evidence="1">
    <name type="scientific">marine metagenome</name>
    <dbReference type="NCBI Taxonomy" id="408172"/>
    <lineage>
        <taxon>unclassified sequences</taxon>
        <taxon>metagenomes</taxon>
        <taxon>ecological metagenomes</taxon>
    </lineage>
</organism>
<sequence length="238" mass="26174">YPLAGMRSSGDLVAPFFDGWDDNGDGTVTYSFGFLNRNTEEIVDIPIGENNYVEPSEYNGGQPTHFPFYNRGGFHGRRERGSWGVTVPKGTEVWWTINHGGQSYSVPGRATSMAYELSFAIAAAGSQHPGIKFQNEGPESHGPGGVWANRIQASVGTPVTVSAMVRDRGDRYEFDTPSNTYPVRAEFLTHQGPAPIDFDRARVNVREQGWGTATTQATFTEPGDYVIRIRADNFRAAD</sequence>
<evidence type="ECO:0000313" key="1">
    <source>
        <dbReference type="EMBL" id="SVE36906.1"/>
    </source>
</evidence>
<protein>
    <submittedName>
        <fullName evidence="1">Uncharacterized protein</fullName>
    </submittedName>
</protein>
<feature type="non-terminal residue" evidence="1">
    <location>
        <position position="238"/>
    </location>
</feature>
<accession>A0A383CX35</accession>
<gene>
    <name evidence="1" type="ORF">METZ01_LOCUS489760</name>
</gene>
<reference evidence="1" key="1">
    <citation type="submission" date="2018-05" db="EMBL/GenBank/DDBJ databases">
        <authorList>
            <person name="Lanie J.A."/>
            <person name="Ng W.-L."/>
            <person name="Kazmierczak K.M."/>
            <person name="Andrzejewski T.M."/>
            <person name="Davidsen T.M."/>
            <person name="Wayne K.J."/>
            <person name="Tettelin H."/>
            <person name="Glass J.I."/>
            <person name="Rusch D."/>
            <person name="Podicherti R."/>
            <person name="Tsui H.-C.T."/>
            <person name="Winkler M.E."/>
        </authorList>
    </citation>
    <scope>NUCLEOTIDE SEQUENCE</scope>
</reference>